<dbReference type="PANTHER" id="PTHR45947:SF3">
    <property type="entry name" value="SULFOQUINOVOSYL TRANSFERASE SQD2"/>
    <property type="match status" value="1"/>
</dbReference>
<organism evidence="3 4">
    <name type="scientific">Staphylococcus hominis</name>
    <dbReference type="NCBI Taxonomy" id="1290"/>
    <lineage>
        <taxon>Bacteria</taxon>
        <taxon>Bacillati</taxon>
        <taxon>Bacillota</taxon>
        <taxon>Bacilli</taxon>
        <taxon>Bacillales</taxon>
        <taxon>Staphylococcaceae</taxon>
        <taxon>Staphylococcus</taxon>
    </lineage>
</organism>
<dbReference type="CDD" id="cd03808">
    <property type="entry name" value="GT4_CapM-like"/>
    <property type="match status" value="1"/>
</dbReference>
<evidence type="ECO:0000313" key="3">
    <source>
        <dbReference type="EMBL" id="QKQ28717.1"/>
    </source>
</evidence>
<dbReference type="InterPro" id="IPR028098">
    <property type="entry name" value="Glyco_trans_4-like_N"/>
</dbReference>
<keyword evidence="3" id="KW-0808">Transferase</keyword>
<evidence type="ECO:0000313" key="4">
    <source>
        <dbReference type="Proteomes" id="UP000509636"/>
    </source>
</evidence>
<dbReference type="Gene3D" id="3.40.50.2000">
    <property type="entry name" value="Glycogen Phosphorylase B"/>
    <property type="match status" value="2"/>
</dbReference>
<protein>
    <submittedName>
        <fullName evidence="3">Glycosyltransferase family 4 protein</fullName>
    </submittedName>
</protein>
<dbReference type="Pfam" id="PF00534">
    <property type="entry name" value="Glycos_transf_1"/>
    <property type="match status" value="1"/>
</dbReference>
<dbReference type="Pfam" id="PF13477">
    <property type="entry name" value="Glyco_trans_4_2"/>
    <property type="match status" value="1"/>
</dbReference>
<dbReference type="AlphaFoldDB" id="A0A6N0I274"/>
<evidence type="ECO:0000259" key="2">
    <source>
        <dbReference type="Pfam" id="PF13477"/>
    </source>
</evidence>
<dbReference type="EMBL" id="CP054550">
    <property type="protein sequence ID" value="QKQ28717.1"/>
    <property type="molecule type" value="Genomic_DNA"/>
</dbReference>
<dbReference type="Proteomes" id="UP000509636">
    <property type="component" value="Chromosome"/>
</dbReference>
<evidence type="ECO:0000259" key="1">
    <source>
        <dbReference type="Pfam" id="PF00534"/>
    </source>
</evidence>
<dbReference type="GO" id="GO:0016757">
    <property type="term" value="F:glycosyltransferase activity"/>
    <property type="evidence" value="ECO:0007669"/>
    <property type="project" value="InterPro"/>
</dbReference>
<accession>A0A6N0I274</accession>
<reference evidence="3 4" key="1">
    <citation type="submission" date="2019-09" db="EMBL/GenBank/DDBJ databases">
        <title>FDA dAtabase for Regulatory Grade micrObial Sequences (FDA-ARGOS): Supporting development and validation of Infectious Disease Dx tests.</title>
        <authorList>
            <person name="Sciortino C."/>
            <person name="Tallon L."/>
            <person name="Sadzewicz L."/>
            <person name="Vavikolanu K."/>
            <person name="Mehta A."/>
            <person name="Aluvathingal J."/>
            <person name="Nadendla S."/>
            <person name="Nandy P."/>
            <person name="Geyer C."/>
            <person name="Yan Y."/>
            <person name="Sichtig H."/>
        </authorList>
    </citation>
    <scope>NUCLEOTIDE SEQUENCE [LARGE SCALE GENOMIC DNA]</scope>
    <source>
        <strain evidence="3 4">FDAARGOS_661</strain>
    </source>
</reference>
<sequence length="377" mass="42574">MSNKKIFQLVTVSKSIPLMKGQIEYLRDKGLDVHLVSSEGSEQHTYSSDITHVVNMEREISLKNDLKSLINMIRLFKKEKPYIVNSGTPKAGLIGTLAAFITRRPVRIYTVRGLRLETVTGFKYKILYAMEKLAMLCATDVISVSDSLKSKILELNLTKDNKIKVLGNGSSNGVDLNIYNKENNKIPSSIKKDIVDKFVIGFAGRIVKDKGIHELVEMFKILQNNKTNLKLLMLGDFEENNSITKEDNEYLIKNKDIILTGHVSSTANYFNYMDVLVLPTYREGFSNVSIEAQAIGIPVITTDATGAIDTVVDGQTGFIVETGNVSKLVEKLELLMDNQDLKKSMGENAQKRVKEYYSNEVVWTFLENMYKDYIKRN</sequence>
<gene>
    <name evidence="3" type="ORF">FOB69_03880</name>
</gene>
<name>A0A6N0I274_STAHO</name>
<dbReference type="SUPFAM" id="SSF53756">
    <property type="entry name" value="UDP-Glycosyltransferase/glycogen phosphorylase"/>
    <property type="match status" value="1"/>
</dbReference>
<dbReference type="PANTHER" id="PTHR45947">
    <property type="entry name" value="SULFOQUINOVOSYL TRANSFERASE SQD2"/>
    <property type="match status" value="1"/>
</dbReference>
<feature type="domain" description="Glycosyltransferase subfamily 4-like N-terminal" evidence="2">
    <location>
        <begin position="19"/>
        <end position="145"/>
    </location>
</feature>
<dbReference type="InterPro" id="IPR050194">
    <property type="entry name" value="Glycosyltransferase_grp1"/>
</dbReference>
<proteinExistence type="predicted"/>
<dbReference type="InterPro" id="IPR001296">
    <property type="entry name" value="Glyco_trans_1"/>
</dbReference>
<feature type="domain" description="Glycosyl transferase family 1" evidence="1">
    <location>
        <begin position="195"/>
        <end position="352"/>
    </location>
</feature>